<dbReference type="InterPro" id="IPR050194">
    <property type="entry name" value="Glycosyltransferase_grp1"/>
</dbReference>
<dbReference type="PANTHER" id="PTHR45947:SF3">
    <property type="entry name" value="SULFOQUINOVOSYL TRANSFERASE SQD2"/>
    <property type="match status" value="1"/>
</dbReference>
<evidence type="ECO:0000313" key="2">
    <source>
        <dbReference type="EMBL" id="PSB04085.1"/>
    </source>
</evidence>
<accession>A0A2T1C723</accession>
<dbReference type="EMBL" id="PVWJ01000018">
    <property type="protein sequence ID" value="PSB04085.1"/>
    <property type="molecule type" value="Genomic_DNA"/>
</dbReference>
<name>A0A2T1C723_9CYAN</name>
<gene>
    <name evidence="2" type="ORF">C7B64_05475</name>
</gene>
<reference evidence="2 3" key="2">
    <citation type="submission" date="2018-03" db="EMBL/GenBank/DDBJ databases">
        <title>The ancient ancestry and fast evolution of plastids.</title>
        <authorList>
            <person name="Moore K.R."/>
            <person name="Magnabosco C."/>
            <person name="Momper L."/>
            <person name="Gold D.A."/>
            <person name="Bosak T."/>
            <person name="Fournier G.P."/>
        </authorList>
    </citation>
    <scope>NUCLEOTIDE SEQUENCE [LARGE SCALE GENOMIC DNA]</scope>
    <source>
        <strain evidence="2 3">CCAP 1448/3</strain>
    </source>
</reference>
<dbReference type="Proteomes" id="UP000238762">
    <property type="component" value="Unassembled WGS sequence"/>
</dbReference>
<dbReference type="GO" id="GO:0016757">
    <property type="term" value="F:glycosyltransferase activity"/>
    <property type="evidence" value="ECO:0007669"/>
    <property type="project" value="InterPro"/>
</dbReference>
<dbReference type="AlphaFoldDB" id="A0A2T1C723"/>
<dbReference type="PANTHER" id="PTHR45947">
    <property type="entry name" value="SULFOQUINOVOSYL TRANSFERASE SQD2"/>
    <property type="match status" value="1"/>
</dbReference>
<dbReference type="RefSeq" id="WP_106287644.1">
    <property type="nucleotide sequence ID" value="NZ_CAWNTC010000216.1"/>
</dbReference>
<protein>
    <submittedName>
        <fullName evidence="2">Hexosyltransferase</fullName>
    </submittedName>
</protein>
<sequence>MKIAALTPVSGPYVVARYAAFAAKFPDISLFLVELGQTSATYPWKHPDFIPPYQRIILSEQPLEHQSIPSLFQSITQTLDQIEPELIILCGYAEPAMFSAMLWSLWHQKPAVLLSATKEDDARRFWLSETIKGGILKLYKAALVGGKPQKRYLVKLGMNPKSVFTGYNVVGNENFGAEQLKFLPQPYKNPYFLTINRFVPKKNLLRLVTSYAAYRQIAGDRAWDLVLCGDGELRSPIEQQIIALNLQDYVHLPGFLQQNELLPYLAHASCFVHASIQEQWGLVVNEAMAAGLPALVSNRCGCFEDLVIEGVNGFGFDPDNSSEITNLMLKISSEEVNLKQMGEAALEHIQKFSPDYFAQNLMQAVNYAIAHS</sequence>
<dbReference type="CDD" id="cd03801">
    <property type="entry name" value="GT4_PimA-like"/>
    <property type="match status" value="1"/>
</dbReference>
<dbReference type="OrthoDB" id="9790710at2"/>
<keyword evidence="2" id="KW-0808">Transferase</keyword>
<evidence type="ECO:0000313" key="3">
    <source>
        <dbReference type="Proteomes" id="UP000238762"/>
    </source>
</evidence>
<organism evidence="2 3">
    <name type="scientific">Merismopedia glauca CCAP 1448/3</name>
    <dbReference type="NCBI Taxonomy" id="1296344"/>
    <lineage>
        <taxon>Bacteria</taxon>
        <taxon>Bacillati</taxon>
        <taxon>Cyanobacteriota</taxon>
        <taxon>Cyanophyceae</taxon>
        <taxon>Synechococcales</taxon>
        <taxon>Merismopediaceae</taxon>
        <taxon>Merismopedia</taxon>
    </lineage>
</organism>
<comment type="caution">
    <text evidence="2">The sequence shown here is derived from an EMBL/GenBank/DDBJ whole genome shotgun (WGS) entry which is preliminary data.</text>
</comment>
<dbReference type="SUPFAM" id="SSF53756">
    <property type="entry name" value="UDP-Glycosyltransferase/glycogen phosphorylase"/>
    <property type="match status" value="1"/>
</dbReference>
<feature type="domain" description="Glycosyl transferase family 1" evidence="1">
    <location>
        <begin position="183"/>
        <end position="346"/>
    </location>
</feature>
<dbReference type="InterPro" id="IPR001296">
    <property type="entry name" value="Glyco_trans_1"/>
</dbReference>
<reference evidence="2 3" key="1">
    <citation type="submission" date="2018-02" db="EMBL/GenBank/DDBJ databases">
        <authorList>
            <person name="Cohen D.B."/>
            <person name="Kent A.D."/>
        </authorList>
    </citation>
    <scope>NUCLEOTIDE SEQUENCE [LARGE SCALE GENOMIC DNA]</scope>
    <source>
        <strain evidence="2 3">CCAP 1448/3</strain>
    </source>
</reference>
<evidence type="ECO:0000259" key="1">
    <source>
        <dbReference type="Pfam" id="PF00534"/>
    </source>
</evidence>
<proteinExistence type="predicted"/>
<dbReference type="Gene3D" id="3.40.50.2000">
    <property type="entry name" value="Glycogen Phosphorylase B"/>
    <property type="match status" value="2"/>
</dbReference>
<keyword evidence="3" id="KW-1185">Reference proteome</keyword>
<dbReference type="Pfam" id="PF00534">
    <property type="entry name" value="Glycos_transf_1"/>
    <property type="match status" value="1"/>
</dbReference>